<accession>A0A8S5VBR1</accession>
<name>A0A8S5VBR1_9CAUD</name>
<dbReference type="EMBL" id="BK016237">
    <property type="protein sequence ID" value="DAG04047.1"/>
    <property type="molecule type" value="Genomic_DNA"/>
</dbReference>
<sequence>MARNNVKLLTEEQLTALNRRYIFEPRETDILVMVIGYRRKTVHPYNENFSINAKERKVTFITEAIEFWRQLYDPKKRLPSLLDVQQAYNILLLTHQPIDERSIRKMLKTGPKIQNFRRSDEA</sequence>
<evidence type="ECO:0000313" key="1">
    <source>
        <dbReference type="EMBL" id="DAG04047.1"/>
    </source>
</evidence>
<reference evidence="1" key="1">
    <citation type="journal article" date="2021" name="Proc. Natl. Acad. Sci. U.S.A.">
        <title>A Catalog of Tens of Thousands of Viruses from Human Metagenomes Reveals Hidden Associations with Chronic Diseases.</title>
        <authorList>
            <person name="Tisza M.J."/>
            <person name="Buck C.B."/>
        </authorList>
    </citation>
    <scope>NUCLEOTIDE SEQUENCE</scope>
    <source>
        <strain evidence="1">CtbEa13</strain>
    </source>
</reference>
<organism evidence="1">
    <name type="scientific">Myoviridae sp. ctbEa13</name>
    <dbReference type="NCBI Taxonomy" id="2825136"/>
    <lineage>
        <taxon>Viruses</taxon>
        <taxon>Duplodnaviria</taxon>
        <taxon>Heunggongvirae</taxon>
        <taxon>Uroviricota</taxon>
        <taxon>Caudoviricetes</taxon>
    </lineage>
</organism>
<proteinExistence type="predicted"/>
<protein>
    <submittedName>
        <fullName evidence="1">Uncharacterized protein</fullName>
    </submittedName>
</protein>